<accession>A0AAF1KBL1</accession>
<organism evidence="1 2">
    <name type="scientific">Rhizobium tumorigenes</name>
    <dbReference type="NCBI Taxonomy" id="2041385"/>
    <lineage>
        <taxon>Bacteria</taxon>
        <taxon>Pseudomonadati</taxon>
        <taxon>Pseudomonadota</taxon>
        <taxon>Alphaproteobacteria</taxon>
        <taxon>Hyphomicrobiales</taxon>
        <taxon>Rhizobiaceae</taxon>
        <taxon>Rhizobium/Agrobacterium group</taxon>
        <taxon>Rhizobium</taxon>
    </lineage>
</organism>
<evidence type="ECO:0000313" key="1">
    <source>
        <dbReference type="EMBL" id="WFR99104.1"/>
    </source>
</evidence>
<evidence type="ECO:0000313" key="2">
    <source>
        <dbReference type="Proteomes" id="UP000249499"/>
    </source>
</evidence>
<dbReference type="RefSeq" id="WP_133255608.1">
    <property type="nucleotide sequence ID" value="NZ_CP117259.1"/>
</dbReference>
<dbReference type="AlphaFoldDB" id="A0AAF1KBL1"/>
<proteinExistence type="predicted"/>
<geneLocation type="plasmid" evidence="1 2">
    <name>unnamed2</name>
</geneLocation>
<reference evidence="1 2" key="1">
    <citation type="journal article" date="2018" name="Sci. Rep.">
        <title>Rhizobium tumorigenes sp. nov., a novel plant tumorigenic bacterium isolated from cane gall tumors on thornless blackberry.</title>
        <authorList>
            <person name="Kuzmanovi N."/>
            <person name="Smalla K."/>
            <person name="Gronow S."/>
            <person name="PuBawska J."/>
        </authorList>
    </citation>
    <scope>NUCLEOTIDE SEQUENCE [LARGE SCALE GENOMIC DNA]</scope>
    <source>
        <strain evidence="1 2">1078</strain>
    </source>
</reference>
<protein>
    <submittedName>
        <fullName evidence="1">Uncharacterized protein</fullName>
    </submittedName>
</protein>
<gene>
    <name evidence="1" type="ORF">PR017_26020</name>
</gene>
<name>A0AAF1KBL1_9HYPH</name>
<keyword evidence="1" id="KW-0614">Plasmid</keyword>
<dbReference type="EMBL" id="CP117259">
    <property type="protein sequence ID" value="WFR99104.1"/>
    <property type="molecule type" value="Genomic_DNA"/>
</dbReference>
<dbReference type="KEGG" id="rtu:PR017_26020"/>
<reference evidence="2" key="2">
    <citation type="journal article" date="2023" name="MicrobiologyOpen">
        <title>Genomics of the tumorigenes clade of the family Rhizobiaceae and description of Rhizobium rhododendri sp. nov.</title>
        <authorList>
            <person name="Kuzmanovic N."/>
            <person name="diCenzo G.C."/>
            <person name="Bunk B."/>
            <person name="Sproeer C."/>
            <person name="Fruehling A."/>
            <person name="Neumann-Schaal M."/>
            <person name="Overmann J."/>
            <person name="Smalla K."/>
        </authorList>
    </citation>
    <scope>NUCLEOTIDE SEQUENCE [LARGE SCALE GENOMIC DNA]</scope>
    <source>
        <strain evidence="2">1078</strain>
        <plasmid evidence="2">unnamed2</plasmid>
    </source>
</reference>
<keyword evidence="2" id="KW-1185">Reference proteome</keyword>
<dbReference type="Proteomes" id="UP000249499">
    <property type="component" value="Plasmid unnamed2"/>
</dbReference>
<sequence>MRIAGPARSVFGTAFATINIVEEGWLHCWTGGVVLVVSDLKQYPELRHLHFVNGNLFSCFMQEHRVAAI</sequence>